<dbReference type="InterPro" id="IPR017927">
    <property type="entry name" value="FAD-bd_FR_type"/>
</dbReference>
<evidence type="ECO:0000313" key="19">
    <source>
        <dbReference type="Proteomes" id="UP000779574"/>
    </source>
</evidence>
<proteinExistence type="inferred from homology"/>
<organism evidence="18 19">
    <name type="scientific">Aureobasidium melanogenum</name>
    <name type="common">Aureobasidium pullulans var. melanogenum</name>
    <dbReference type="NCBI Taxonomy" id="46634"/>
    <lineage>
        <taxon>Eukaryota</taxon>
        <taxon>Fungi</taxon>
        <taxon>Dikarya</taxon>
        <taxon>Ascomycota</taxon>
        <taxon>Pezizomycotina</taxon>
        <taxon>Dothideomycetes</taxon>
        <taxon>Dothideomycetidae</taxon>
        <taxon>Dothideales</taxon>
        <taxon>Saccotheciaceae</taxon>
        <taxon>Aureobasidium</taxon>
    </lineage>
</organism>
<dbReference type="GO" id="GO:0005741">
    <property type="term" value="C:mitochondrial outer membrane"/>
    <property type="evidence" value="ECO:0007669"/>
    <property type="project" value="UniProtKB-SubCell"/>
</dbReference>
<evidence type="ECO:0000256" key="5">
    <source>
        <dbReference type="ARBA" id="ARBA00022630"/>
    </source>
</evidence>
<dbReference type="EMBL" id="JAHFXF010000579">
    <property type="protein sequence ID" value="KAG9685340.1"/>
    <property type="molecule type" value="Genomic_DNA"/>
</dbReference>
<dbReference type="Proteomes" id="UP000779574">
    <property type="component" value="Unassembled WGS sequence"/>
</dbReference>
<evidence type="ECO:0000256" key="6">
    <source>
        <dbReference type="ARBA" id="ARBA00022787"/>
    </source>
</evidence>
<keyword evidence="7 16" id="KW-0274">FAD</keyword>
<gene>
    <name evidence="18" type="ORF">KCU76_g11774</name>
</gene>
<reference evidence="18" key="2">
    <citation type="submission" date="2021-08" db="EMBL/GenBank/DDBJ databases">
        <authorList>
            <person name="Gostincar C."/>
            <person name="Sun X."/>
            <person name="Song Z."/>
            <person name="Gunde-Cimerman N."/>
        </authorList>
    </citation>
    <scope>NUCLEOTIDE SEQUENCE</scope>
    <source>
        <strain evidence="18">EXF-9911</strain>
    </source>
</reference>
<comment type="function">
    <text evidence="12">May mediate the reduction of outer membrane cytochrome b5.</text>
</comment>
<dbReference type="InterPro" id="IPR001433">
    <property type="entry name" value="OxRdtase_FAD/NAD-bd"/>
</dbReference>
<evidence type="ECO:0000256" key="9">
    <source>
        <dbReference type="ARBA" id="ARBA00023027"/>
    </source>
</evidence>
<feature type="binding site" evidence="16">
    <location>
        <position position="174"/>
    </location>
    <ligand>
        <name>FAD</name>
        <dbReference type="ChEBI" id="CHEBI:57692"/>
    </ligand>
</feature>
<feature type="binding site" evidence="16">
    <location>
        <position position="109"/>
    </location>
    <ligand>
        <name>FAD</name>
        <dbReference type="ChEBI" id="CHEBI:57692"/>
    </ligand>
</feature>
<dbReference type="PANTHER" id="PTHR19370">
    <property type="entry name" value="NADH-CYTOCHROME B5 REDUCTASE"/>
    <property type="match status" value="1"/>
</dbReference>
<keyword evidence="8" id="KW-0560">Oxidoreductase</keyword>
<feature type="binding site" evidence="16">
    <location>
        <position position="110"/>
    </location>
    <ligand>
        <name>FAD</name>
        <dbReference type="ChEBI" id="CHEBI:57692"/>
    </ligand>
</feature>
<keyword evidence="10" id="KW-0496">Mitochondrion</keyword>
<evidence type="ECO:0000256" key="12">
    <source>
        <dbReference type="ARBA" id="ARBA00037464"/>
    </source>
</evidence>
<keyword evidence="5 16" id="KW-0285">Flavoprotein</keyword>
<evidence type="ECO:0000256" key="15">
    <source>
        <dbReference type="ARBA" id="ARBA00047682"/>
    </source>
</evidence>
<dbReference type="SUPFAM" id="SSF63380">
    <property type="entry name" value="Riboflavin synthase domain-like"/>
    <property type="match status" value="1"/>
</dbReference>
<dbReference type="OrthoDB" id="432685at2759"/>
<dbReference type="InterPro" id="IPR001834">
    <property type="entry name" value="CBR-like"/>
</dbReference>
<name>A0A9P8EB17_AURME</name>
<evidence type="ECO:0000256" key="11">
    <source>
        <dbReference type="ARBA" id="ARBA00023136"/>
    </source>
</evidence>
<dbReference type="InterPro" id="IPR008333">
    <property type="entry name" value="Cbr1-like_FAD-bd_dom"/>
</dbReference>
<keyword evidence="9" id="KW-0520">NAD</keyword>
<evidence type="ECO:0000256" key="4">
    <source>
        <dbReference type="ARBA" id="ARBA00012011"/>
    </source>
</evidence>
<dbReference type="EC" id="1.6.2.2" evidence="4"/>
<dbReference type="Gene3D" id="2.40.30.10">
    <property type="entry name" value="Translation factors"/>
    <property type="match status" value="1"/>
</dbReference>
<dbReference type="PRINTS" id="PR00406">
    <property type="entry name" value="CYTB5RDTASE"/>
</dbReference>
<evidence type="ECO:0000313" key="18">
    <source>
        <dbReference type="EMBL" id="KAG9685340.1"/>
    </source>
</evidence>
<reference evidence="18" key="1">
    <citation type="journal article" date="2021" name="J Fungi (Basel)">
        <title>Virulence traits and population genomics of the black yeast Aureobasidium melanogenum.</title>
        <authorList>
            <person name="Cernosa A."/>
            <person name="Sun X."/>
            <person name="Gostincar C."/>
            <person name="Fang C."/>
            <person name="Gunde-Cimerman N."/>
            <person name="Song Z."/>
        </authorList>
    </citation>
    <scope>NUCLEOTIDE SEQUENCE</scope>
    <source>
        <strain evidence="18">EXF-9911</strain>
    </source>
</reference>
<dbReference type="InterPro" id="IPR001709">
    <property type="entry name" value="Flavoprot_Pyr_Nucl_cyt_Rdtase"/>
</dbReference>
<comment type="similarity">
    <text evidence="3">Belongs to the flavoprotein pyridine nucleotide cytochrome reductase family.</text>
</comment>
<comment type="cofactor">
    <cofactor evidence="1 16">
        <name>FAD</name>
        <dbReference type="ChEBI" id="CHEBI:57692"/>
    </cofactor>
</comment>
<dbReference type="PANTHER" id="PTHR19370:SF171">
    <property type="entry name" value="NADH-CYTOCHROME B5 REDUCTASE 2"/>
    <property type="match status" value="1"/>
</dbReference>
<evidence type="ECO:0000256" key="14">
    <source>
        <dbReference type="ARBA" id="ARBA00041256"/>
    </source>
</evidence>
<dbReference type="SUPFAM" id="SSF52343">
    <property type="entry name" value="Ferredoxin reductase-like, C-terminal NADP-linked domain"/>
    <property type="match status" value="1"/>
</dbReference>
<evidence type="ECO:0000256" key="2">
    <source>
        <dbReference type="ARBA" id="ARBA00004572"/>
    </source>
</evidence>
<feature type="non-terminal residue" evidence="18">
    <location>
        <position position="1"/>
    </location>
</feature>
<evidence type="ECO:0000256" key="1">
    <source>
        <dbReference type="ARBA" id="ARBA00001974"/>
    </source>
</evidence>
<protein>
    <recommendedName>
        <fullName evidence="13">NADH-cytochrome b5 reductase 2</fullName>
        <ecNumber evidence="4">1.6.2.2</ecNumber>
    </recommendedName>
    <alternativeName>
        <fullName evidence="14">Mitochondrial cytochrome b reductase</fullName>
    </alternativeName>
</protein>
<dbReference type="Pfam" id="PF00175">
    <property type="entry name" value="NAD_binding_1"/>
    <property type="match status" value="1"/>
</dbReference>
<dbReference type="CDD" id="cd06183">
    <property type="entry name" value="cyt_b5_reduct_like"/>
    <property type="match status" value="1"/>
</dbReference>
<evidence type="ECO:0000256" key="16">
    <source>
        <dbReference type="PIRSR" id="PIRSR601834-1"/>
    </source>
</evidence>
<dbReference type="InterPro" id="IPR039261">
    <property type="entry name" value="FNR_nucleotide-bd"/>
</dbReference>
<feature type="binding site" evidence="16">
    <location>
        <position position="108"/>
    </location>
    <ligand>
        <name>FAD</name>
        <dbReference type="ChEBI" id="CHEBI:57692"/>
    </ligand>
</feature>
<evidence type="ECO:0000256" key="7">
    <source>
        <dbReference type="ARBA" id="ARBA00022827"/>
    </source>
</evidence>
<keyword evidence="11" id="KW-0472">Membrane</keyword>
<evidence type="ECO:0000256" key="8">
    <source>
        <dbReference type="ARBA" id="ARBA00023002"/>
    </source>
</evidence>
<feature type="binding site" evidence="16">
    <location>
        <position position="134"/>
    </location>
    <ligand>
        <name>FAD</name>
        <dbReference type="ChEBI" id="CHEBI:57692"/>
    </ligand>
</feature>
<evidence type="ECO:0000256" key="10">
    <source>
        <dbReference type="ARBA" id="ARBA00023128"/>
    </source>
</evidence>
<dbReference type="GO" id="GO:0006696">
    <property type="term" value="P:ergosterol biosynthetic process"/>
    <property type="evidence" value="ECO:0007669"/>
    <property type="project" value="TreeGrafter"/>
</dbReference>
<dbReference type="AlphaFoldDB" id="A0A9P8EB17"/>
<comment type="subcellular location">
    <subcellularLocation>
        <location evidence="2">Mitochondrion outer membrane</location>
        <topology evidence="2">Single-pass membrane protein</topology>
    </subcellularLocation>
</comment>
<comment type="catalytic activity">
    <reaction evidence="15">
        <text>2 Fe(III)-[cytochrome b5] + NADH = 2 Fe(II)-[cytochrome b5] + NAD(+) + H(+)</text>
        <dbReference type="Rhea" id="RHEA:46680"/>
        <dbReference type="Rhea" id="RHEA-COMP:10438"/>
        <dbReference type="Rhea" id="RHEA-COMP:10439"/>
        <dbReference type="ChEBI" id="CHEBI:15378"/>
        <dbReference type="ChEBI" id="CHEBI:29033"/>
        <dbReference type="ChEBI" id="CHEBI:29034"/>
        <dbReference type="ChEBI" id="CHEBI:57540"/>
        <dbReference type="ChEBI" id="CHEBI:57945"/>
        <dbReference type="EC" id="1.6.2.2"/>
    </reaction>
</comment>
<dbReference type="Pfam" id="PF00970">
    <property type="entry name" value="FAD_binding_6"/>
    <property type="match status" value="1"/>
</dbReference>
<dbReference type="InterPro" id="IPR017938">
    <property type="entry name" value="Riboflavin_synthase-like_b-brl"/>
</dbReference>
<dbReference type="FunFam" id="3.40.50.80:FF:000009">
    <property type="entry name" value="NADH-cytochrome b5 reductase"/>
    <property type="match status" value="1"/>
</dbReference>
<keyword evidence="6" id="KW-1000">Mitochondrion outer membrane</keyword>
<dbReference type="Gene3D" id="3.40.50.80">
    <property type="entry name" value="Nucleotide-binding domain of ferredoxin-NADP reductase (FNR) module"/>
    <property type="match status" value="1"/>
</dbReference>
<comment type="caution">
    <text evidence="18">The sequence shown here is derived from an EMBL/GenBank/DDBJ whole genome shotgun (WGS) entry which is preliminary data.</text>
</comment>
<sequence>MAAPRKLVSSISPATLGFAAAASAGVVAFNMSKSSASPAEPQKSLGQKPVFPAMGFVSLTLEEARMVNHDTKELRFKLPGDGAISGLSPVSSLLTRHTAAGSWFPTFRPYTPISTPKSPYITLLVKQYPNGRASTHLHSLAPGQTLNVKAIPEFAYKPNQHKHLVLVAGGAGITPMFQALRSVLDNPEDKTRVSLIYANKTESDILMKKELDALATQHSDRFTTTYVVNDAKATDKSLEKGYVTKEILRKVLPAQLDGDDVKVLVCGPPAMLDAIAGAKGGRGWTQGRLGGILKDLGLTEKQVHKF</sequence>
<accession>A0A9P8EB17</accession>
<dbReference type="GO" id="GO:0090524">
    <property type="term" value="F:cytochrome-b5 reductase activity, acting on NADH"/>
    <property type="evidence" value="ECO:0007669"/>
    <property type="project" value="UniProtKB-EC"/>
</dbReference>
<feature type="domain" description="FAD-binding FR-type" evidence="17">
    <location>
        <begin position="54"/>
        <end position="165"/>
    </location>
</feature>
<dbReference type="PRINTS" id="PR00371">
    <property type="entry name" value="FPNCR"/>
</dbReference>
<dbReference type="PROSITE" id="PS51384">
    <property type="entry name" value="FAD_FR"/>
    <property type="match status" value="1"/>
</dbReference>
<evidence type="ECO:0000256" key="13">
    <source>
        <dbReference type="ARBA" id="ARBA00039435"/>
    </source>
</evidence>
<feature type="binding site" evidence="16">
    <location>
        <position position="124"/>
    </location>
    <ligand>
        <name>FAD</name>
        <dbReference type="ChEBI" id="CHEBI:57692"/>
    </ligand>
</feature>
<evidence type="ECO:0000256" key="3">
    <source>
        <dbReference type="ARBA" id="ARBA00006105"/>
    </source>
</evidence>
<evidence type="ECO:0000259" key="17">
    <source>
        <dbReference type="PROSITE" id="PS51384"/>
    </source>
</evidence>
<feature type="binding site" evidence="16">
    <location>
        <position position="126"/>
    </location>
    <ligand>
        <name>FAD</name>
        <dbReference type="ChEBI" id="CHEBI:57692"/>
    </ligand>
</feature>